<evidence type="ECO:0000256" key="1">
    <source>
        <dbReference type="SAM" id="MobiDB-lite"/>
    </source>
</evidence>
<dbReference type="Proteomes" id="UP000011680">
    <property type="component" value="Unassembled WGS sequence"/>
</dbReference>
<dbReference type="InterPro" id="IPR039519">
    <property type="entry name" value="YokE-like_PH"/>
</dbReference>
<dbReference type="EMBL" id="AOMF01000186">
    <property type="protein sequence ID" value="EMA48700.1"/>
    <property type="molecule type" value="Genomic_DNA"/>
</dbReference>
<evidence type="ECO:0000313" key="4">
    <source>
        <dbReference type="EMBL" id="EMA48700.1"/>
    </source>
</evidence>
<feature type="domain" description="YokE-like PH" evidence="3">
    <location>
        <begin position="32"/>
        <end position="145"/>
    </location>
</feature>
<dbReference type="eggNOG" id="arCOG06115">
    <property type="taxonomic scope" value="Archaea"/>
</dbReference>
<evidence type="ECO:0008006" key="6">
    <source>
        <dbReference type="Google" id="ProtNLM"/>
    </source>
</evidence>
<dbReference type="PATRIC" id="fig|1227457.3.peg.3915"/>
<name>M0MW78_9EURY</name>
<dbReference type="STRING" id="1227457.C451_20078"/>
<dbReference type="AlphaFoldDB" id="M0MW78"/>
<sequence>MGLFGSDDEGLDYEPHGEYVTPERVEKIEDVLDDGEQVMYLTRGSTVDVEGAGSGSSLFGDDRSRKSGTRGYVRAAFTEDRVVVKVPQLLGSDERTVPYHNIVTADLDTGFVNKRISLHTAGPTYHIEVHEPGKDECRDIVAFVRDQIEAVQSGGDTSSNAEPESPADRLREIESLHDDGLLSDDEYEEKREQLIGEL</sequence>
<dbReference type="Pfam" id="PF14470">
    <property type="entry name" value="bPH_3"/>
    <property type="match status" value="1"/>
</dbReference>
<dbReference type="Pfam" id="PF09851">
    <property type="entry name" value="SHOCT"/>
    <property type="match status" value="1"/>
</dbReference>
<organism evidence="4 5">
    <name type="scientific">Halococcus thailandensis JCM 13552</name>
    <dbReference type="NCBI Taxonomy" id="1227457"/>
    <lineage>
        <taxon>Archaea</taxon>
        <taxon>Methanobacteriati</taxon>
        <taxon>Methanobacteriota</taxon>
        <taxon>Stenosarchaea group</taxon>
        <taxon>Halobacteria</taxon>
        <taxon>Halobacteriales</taxon>
        <taxon>Halococcaceae</taxon>
        <taxon>Halococcus</taxon>
    </lineage>
</organism>
<evidence type="ECO:0000259" key="2">
    <source>
        <dbReference type="Pfam" id="PF09851"/>
    </source>
</evidence>
<feature type="compositionally biased region" description="Basic and acidic residues" evidence="1">
    <location>
        <begin position="188"/>
        <end position="198"/>
    </location>
</feature>
<accession>M0MW78</accession>
<feature type="domain" description="SHOCT" evidence="2">
    <location>
        <begin position="168"/>
        <end position="194"/>
    </location>
</feature>
<proteinExistence type="predicted"/>
<comment type="caution">
    <text evidence="4">The sequence shown here is derived from an EMBL/GenBank/DDBJ whole genome shotgun (WGS) entry which is preliminary data.</text>
</comment>
<gene>
    <name evidence="4" type="ORF">C451_20078</name>
</gene>
<dbReference type="RefSeq" id="WP_007743438.1">
    <property type="nucleotide sequence ID" value="NZ_AOMF01000186.1"/>
</dbReference>
<reference evidence="4 5" key="1">
    <citation type="journal article" date="2014" name="PLoS Genet.">
        <title>Phylogenetically driven sequencing of extremely halophilic archaea reveals strategies for static and dynamic osmo-response.</title>
        <authorList>
            <person name="Becker E.A."/>
            <person name="Seitzer P.M."/>
            <person name="Tritt A."/>
            <person name="Larsen D."/>
            <person name="Krusor M."/>
            <person name="Yao A.I."/>
            <person name="Wu D."/>
            <person name="Madern D."/>
            <person name="Eisen J.A."/>
            <person name="Darling A.E."/>
            <person name="Facciotti M.T."/>
        </authorList>
    </citation>
    <scope>NUCLEOTIDE SEQUENCE [LARGE SCALE GENOMIC DNA]</scope>
    <source>
        <strain evidence="4 5">JCM 13552</strain>
    </source>
</reference>
<dbReference type="InterPro" id="IPR018649">
    <property type="entry name" value="SHOCT"/>
</dbReference>
<feature type="compositionally biased region" description="Basic and acidic residues" evidence="1">
    <location>
        <begin position="166"/>
        <end position="180"/>
    </location>
</feature>
<dbReference type="OrthoDB" id="233366at2157"/>
<feature type="region of interest" description="Disordered" evidence="1">
    <location>
        <begin position="151"/>
        <end position="198"/>
    </location>
</feature>
<evidence type="ECO:0000313" key="5">
    <source>
        <dbReference type="Proteomes" id="UP000011680"/>
    </source>
</evidence>
<keyword evidence="5" id="KW-1185">Reference proteome</keyword>
<evidence type="ECO:0000259" key="3">
    <source>
        <dbReference type="Pfam" id="PF14470"/>
    </source>
</evidence>
<protein>
    <recommendedName>
        <fullName evidence="6">SHOCT domain-containing protein</fullName>
    </recommendedName>
</protein>